<feature type="transmembrane region" description="Helical" evidence="1">
    <location>
        <begin position="139"/>
        <end position="160"/>
    </location>
</feature>
<name>A0A2J6Q200_9HELO</name>
<sequence>MSAFSRGCLLRNQNAFTPRTIHLFFPSKSSKTPRNFSISPFLNAAKKIRPPQTIKKAVLNTKPSLGPTKSIPKATPAISSYQSYATTLAQKLHPTLLYTAPSHTFFMMASYTGASFCFIYAGVFFWTNAVAANEDLAGWVIPALGGVSFLMAGFGTYLVLGPARLIKTIAAVPKHSQALSTVVAKSAAPELQVEVELRKMFPLPFFPARKLYVKPEDIILPEQLAPPPPRVLTATELRAMQIEEDAERQRLLEYEQTHIMSKPFRQMGRGFFNMFKAIGRTWHREGFMRIEVKGAKYKLDVMGGWALDGGKALDRLCRVKGGL</sequence>
<organism evidence="2 3">
    <name type="scientific">Hyaloscypha hepaticicola</name>
    <dbReference type="NCBI Taxonomy" id="2082293"/>
    <lineage>
        <taxon>Eukaryota</taxon>
        <taxon>Fungi</taxon>
        <taxon>Dikarya</taxon>
        <taxon>Ascomycota</taxon>
        <taxon>Pezizomycotina</taxon>
        <taxon>Leotiomycetes</taxon>
        <taxon>Helotiales</taxon>
        <taxon>Hyaloscyphaceae</taxon>
        <taxon>Hyaloscypha</taxon>
    </lineage>
</organism>
<protein>
    <submittedName>
        <fullName evidence="2">Uncharacterized protein</fullName>
    </submittedName>
</protein>
<dbReference type="EMBL" id="KZ613485">
    <property type="protein sequence ID" value="PMD20303.1"/>
    <property type="molecule type" value="Genomic_DNA"/>
</dbReference>
<dbReference type="STRING" id="1745343.A0A2J6Q200"/>
<accession>A0A2J6Q200</accession>
<gene>
    <name evidence="2" type="ORF">NA56DRAFT_749765</name>
</gene>
<keyword evidence="1" id="KW-0472">Membrane</keyword>
<keyword evidence="1" id="KW-0812">Transmembrane</keyword>
<proteinExistence type="predicted"/>
<evidence type="ECO:0000313" key="3">
    <source>
        <dbReference type="Proteomes" id="UP000235672"/>
    </source>
</evidence>
<dbReference type="OrthoDB" id="4140442at2759"/>
<reference evidence="2 3" key="1">
    <citation type="submission" date="2016-05" db="EMBL/GenBank/DDBJ databases">
        <title>A degradative enzymes factory behind the ericoid mycorrhizal symbiosis.</title>
        <authorList>
            <consortium name="DOE Joint Genome Institute"/>
            <person name="Martino E."/>
            <person name="Morin E."/>
            <person name="Grelet G."/>
            <person name="Kuo A."/>
            <person name="Kohler A."/>
            <person name="Daghino S."/>
            <person name="Barry K."/>
            <person name="Choi C."/>
            <person name="Cichocki N."/>
            <person name="Clum A."/>
            <person name="Copeland A."/>
            <person name="Hainaut M."/>
            <person name="Haridas S."/>
            <person name="Labutti K."/>
            <person name="Lindquist E."/>
            <person name="Lipzen A."/>
            <person name="Khouja H.-R."/>
            <person name="Murat C."/>
            <person name="Ohm R."/>
            <person name="Olson A."/>
            <person name="Spatafora J."/>
            <person name="Veneault-Fourrey C."/>
            <person name="Henrissat B."/>
            <person name="Grigoriev I."/>
            <person name="Martin F."/>
            <person name="Perotto S."/>
        </authorList>
    </citation>
    <scope>NUCLEOTIDE SEQUENCE [LARGE SCALE GENOMIC DNA]</scope>
    <source>
        <strain evidence="2 3">UAMH 7357</strain>
    </source>
</reference>
<feature type="transmembrane region" description="Helical" evidence="1">
    <location>
        <begin position="105"/>
        <end position="127"/>
    </location>
</feature>
<keyword evidence="1" id="KW-1133">Transmembrane helix</keyword>
<keyword evidence="3" id="KW-1185">Reference proteome</keyword>
<dbReference type="AlphaFoldDB" id="A0A2J6Q200"/>
<dbReference type="Proteomes" id="UP000235672">
    <property type="component" value="Unassembled WGS sequence"/>
</dbReference>
<evidence type="ECO:0000256" key="1">
    <source>
        <dbReference type="SAM" id="Phobius"/>
    </source>
</evidence>
<evidence type="ECO:0000313" key="2">
    <source>
        <dbReference type="EMBL" id="PMD20303.1"/>
    </source>
</evidence>